<organism evidence="2 3">
    <name type="scientific">Panicum hallii var. hallii</name>
    <dbReference type="NCBI Taxonomy" id="1504633"/>
    <lineage>
        <taxon>Eukaryota</taxon>
        <taxon>Viridiplantae</taxon>
        <taxon>Streptophyta</taxon>
        <taxon>Embryophyta</taxon>
        <taxon>Tracheophyta</taxon>
        <taxon>Spermatophyta</taxon>
        <taxon>Magnoliopsida</taxon>
        <taxon>Liliopsida</taxon>
        <taxon>Poales</taxon>
        <taxon>Poaceae</taxon>
        <taxon>PACMAD clade</taxon>
        <taxon>Panicoideae</taxon>
        <taxon>Panicodae</taxon>
        <taxon>Paniceae</taxon>
        <taxon>Panicinae</taxon>
        <taxon>Panicum</taxon>
        <taxon>Panicum sect. Panicum</taxon>
    </lineage>
</organism>
<accession>A0A2T7ELL3</accession>
<name>A0A2T7ELL3_9POAL</name>
<dbReference type="AlphaFoldDB" id="A0A2T7ELL3"/>
<feature type="compositionally biased region" description="Low complexity" evidence="1">
    <location>
        <begin position="34"/>
        <end position="70"/>
    </location>
</feature>
<reference evidence="2 3" key="1">
    <citation type="submission" date="2018-04" db="EMBL/GenBank/DDBJ databases">
        <title>WGS assembly of Panicum hallii var. hallii HAL2.</title>
        <authorList>
            <person name="Lovell J."/>
            <person name="Jenkins J."/>
            <person name="Lowry D."/>
            <person name="Mamidi S."/>
            <person name="Sreedasyam A."/>
            <person name="Weng X."/>
            <person name="Barry K."/>
            <person name="Bonette J."/>
            <person name="Campitelli B."/>
            <person name="Daum C."/>
            <person name="Gordon S."/>
            <person name="Gould B."/>
            <person name="Lipzen A."/>
            <person name="MacQueen A."/>
            <person name="Palacio-Mejia J."/>
            <person name="Plott C."/>
            <person name="Shakirov E."/>
            <person name="Shu S."/>
            <person name="Yoshinaga Y."/>
            <person name="Zane M."/>
            <person name="Rokhsar D."/>
            <person name="Grimwood J."/>
            <person name="Schmutz J."/>
            <person name="Juenger T."/>
        </authorList>
    </citation>
    <scope>NUCLEOTIDE SEQUENCE [LARGE SCALE GENOMIC DNA]</scope>
    <source>
        <strain evidence="3">cv. HAL2</strain>
    </source>
</reference>
<dbReference type="EMBL" id="CM009750">
    <property type="protein sequence ID" value="PUZ68713.1"/>
    <property type="molecule type" value="Genomic_DNA"/>
</dbReference>
<protein>
    <submittedName>
        <fullName evidence="2">Uncharacterized protein</fullName>
    </submittedName>
</protein>
<evidence type="ECO:0000256" key="1">
    <source>
        <dbReference type="SAM" id="MobiDB-lite"/>
    </source>
</evidence>
<keyword evidence="3" id="KW-1185">Reference proteome</keyword>
<feature type="region of interest" description="Disordered" evidence="1">
    <location>
        <begin position="34"/>
        <end position="90"/>
    </location>
</feature>
<evidence type="ECO:0000313" key="3">
    <source>
        <dbReference type="Proteomes" id="UP000244336"/>
    </source>
</evidence>
<dbReference type="Gramene" id="PUZ68713">
    <property type="protein sequence ID" value="PUZ68713"/>
    <property type="gene ID" value="GQ55_2G051200"/>
</dbReference>
<dbReference type="Proteomes" id="UP000244336">
    <property type="component" value="Chromosome 2"/>
</dbReference>
<sequence length="183" mass="19516">MDAAGSVPERRKPGDLLWTWWDRCWWPWPARLTPPGSSSSAGSSPRAPSASPRSSTRSSACSARPRSTGPRRPPGRSAPPGRPCGVRCPSSSHTWTEDYFRGGQSIAIDVLCACASRPSALRRVWWAPGPPRPTWSTAAPFAGWRRTPTARGAPRRTASASRRLGCRCRPCCTTGCGGGSGSG</sequence>
<proteinExistence type="predicted"/>
<evidence type="ECO:0000313" key="2">
    <source>
        <dbReference type="EMBL" id="PUZ68713.1"/>
    </source>
</evidence>
<gene>
    <name evidence="2" type="ORF">GQ55_2G051200</name>
</gene>